<comment type="caution">
    <text evidence="10">The sequence shown here is derived from an EMBL/GenBank/DDBJ whole genome shotgun (WGS) entry which is preliminary data.</text>
</comment>
<dbReference type="PROSITE" id="PS00218">
    <property type="entry name" value="AMINO_ACID_PERMEASE_1"/>
    <property type="match status" value="1"/>
</dbReference>
<organism evidence="10 11">
    <name type="scientific">Corynebacterium zhongnanshanii</name>
    <dbReference type="NCBI Taxonomy" id="2768834"/>
    <lineage>
        <taxon>Bacteria</taxon>
        <taxon>Bacillati</taxon>
        <taxon>Actinomycetota</taxon>
        <taxon>Actinomycetes</taxon>
        <taxon>Mycobacteriales</taxon>
        <taxon>Corynebacteriaceae</taxon>
        <taxon>Corynebacterium</taxon>
    </lineage>
</organism>
<feature type="transmembrane region" description="Helical" evidence="8">
    <location>
        <begin position="168"/>
        <end position="188"/>
    </location>
</feature>
<feature type="transmembrane region" description="Helical" evidence="8">
    <location>
        <begin position="249"/>
        <end position="268"/>
    </location>
</feature>
<keyword evidence="11" id="KW-1185">Reference proteome</keyword>
<feature type="compositionally biased region" description="Polar residues" evidence="7">
    <location>
        <begin position="7"/>
        <end position="20"/>
    </location>
</feature>
<accession>A0ABQ6VFI9</accession>
<feature type="transmembrane region" description="Helical" evidence="8">
    <location>
        <begin position="371"/>
        <end position="391"/>
    </location>
</feature>
<evidence type="ECO:0000313" key="10">
    <source>
        <dbReference type="EMBL" id="KAB3523174.1"/>
    </source>
</evidence>
<evidence type="ECO:0000259" key="9">
    <source>
        <dbReference type="Pfam" id="PF00324"/>
    </source>
</evidence>
<evidence type="ECO:0000256" key="8">
    <source>
        <dbReference type="SAM" id="Phobius"/>
    </source>
</evidence>
<feature type="transmembrane region" description="Helical" evidence="8">
    <location>
        <begin position="439"/>
        <end position="459"/>
    </location>
</feature>
<feature type="domain" description="Amino acid permease/ SLC12A" evidence="9">
    <location>
        <begin position="30"/>
        <end position="458"/>
    </location>
</feature>
<dbReference type="InterPro" id="IPR004840">
    <property type="entry name" value="Amino_acid_permease_CS"/>
</dbReference>
<feature type="transmembrane region" description="Helical" evidence="8">
    <location>
        <begin position="54"/>
        <end position="74"/>
    </location>
</feature>
<evidence type="ECO:0000256" key="1">
    <source>
        <dbReference type="ARBA" id="ARBA00004141"/>
    </source>
</evidence>
<evidence type="ECO:0000256" key="5">
    <source>
        <dbReference type="ARBA" id="ARBA00022989"/>
    </source>
</evidence>
<evidence type="ECO:0000256" key="6">
    <source>
        <dbReference type="ARBA" id="ARBA00023136"/>
    </source>
</evidence>
<dbReference type="PANTHER" id="PTHR43495">
    <property type="entry name" value="GABA PERMEASE"/>
    <property type="match status" value="1"/>
</dbReference>
<keyword evidence="2" id="KW-0813">Transport</keyword>
<reference evidence="10 11" key="1">
    <citation type="submission" date="2019-10" db="EMBL/GenBank/DDBJ databases">
        <title>Corynebacterium sp novel species isolated from the respiratory tract of Marmot.</title>
        <authorList>
            <person name="Zhang G."/>
        </authorList>
    </citation>
    <scope>NUCLEOTIDE SEQUENCE [LARGE SCALE GENOMIC DNA]</scope>
    <source>
        <strain evidence="10 11">336</strain>
    </source>
</reference>
<evidence type="ECO:0000256" key="7">
    <source>
        <dbReference type="SAM" id="MobiDB-lite"/>
    </source>
</evidence>
<evidence type="ECO:0000256" key="2">
    <source>
        <dbReference type="ARBA" id="ARBA00022448"/>
    </source>
</evidence>
<feature type="transmembrane region" description="Helical" evidence="8">
    <location>
        <begin position="138"/>
        <end position="156"/>
    </location>
</feature>
<protein>
    <submittedName>
        <fullName evidence="10">Amino acid permease</fullName>
    </submittedName>
</protein>
<dbReference type="PANTHER" id="PTHR43495:SF5">
    <property type="entry name" value="GAMMA-AMINOBUTYRIC ACID PERMEASE"/>
    <property type="match status" value="1"/>
</dbReference>
<proteinExistence type="predicted"/>
<feature type="transmembrane region" description="Helical" evidence="8">
    <location>
        <begin position="347"/>
        <end position="365"/>
    </location>
</feature>
<keyword evidence="3 8" id="KW-0812">Transmembrane</keyword>
<feature type="transmembrane region" description="Helical" evidence="8">
    <location>
        <begin position="208"/>
        <end position="228"/>
    </location>
</feature>
<dbReference type="Proteomes" id="UP000436181">
    <property type="component" value="Unassembled WGS sequence"/>
</dbReference>
<dbReference type="InterPro" id="IPR004841">
    <property type="entry name" value="AA-permease/SLC12A_dom"/>
</dbReference>
<keyword evidence="5 8" id="KW-1133">Transmembrane helix</keyword>
<dbReference type="Gene3D" id="1.20.1740.10">
    <property type="entry name" value="Amino acid/polyamine transporter I"/>
    <property type="match status" value="1"/>
</dbReference>
<feature type="region of interest" description="Disordered" evidence="7">
    <location>
        <begin position="1"/>
        <end position="22"/>
    </location>
</feature>
<dbReference type="Pfam" id="PF00324">
    <property type="entry name" value="AA_permease"/>
    <property type="match status" value="1"/>
</dbReference>
<name>A0ABQ6VFI9_9CORY</name>
<evidence type="ECO:0000256" key="3">
    <source>
        <dbReference type="ARBA" id="ARBA00022692"/>
    </source>
</evidence>
<sequence>MLRDVCSNASMSTSTPTQDQELGRDLKTRHLTMMGLGSAIGAGLFLSTGKGIQAAGPAVLLSYIVAGVIVIFVMQMLGELASARPASGTFATYGTYAFGNWAGFSLGWLYWFMLIMVMGAEITGASAIMANWFGVQPWLPALIAVLFFSIVNLAGVRGFGEFEYWFAFIKVAVIAAFMLIGFGLFFGLFPNYDSPGLSHFSDFVPHGIPGVATGLLAVAFAFGGIEIITIAAAESEDPSRSIASATRAVIWRISVFYLGSVFLITALLPYESMGEASGASDSPFTRVLALANIPGVVPFMEVIIVLALLSAFNAQIYATSRLVFSFAQQGNAPRIFTSVNSSHVPNVAVYSSLIFAFVSVALQFWGPDNLIGILFNIVGGSLLVIWAMITLSEIKLRPELEAEGTLVVRMWGYPVLPWITVILLAGLATLMLWDGDARPQLLFAIGTFVALSVLGLVIAGRSKNPAHTPEA</sequence>
<evidence type="ECO:0000256" key="4">
    <source>
        <dbReference type="ARBA" id="ARBA00022970"/>
    </source>
</evidence>
<comment type="subcellular location">
    <subcellularLocation>
        <location evidence="1">Membrane</location>
        <topology evidence="1">Multi-pass membrane protein</topology>
    </subcellularLocation>
</comment>
<gene>
    <name evidence="10" type="ORF">F8377_03240</name>
</gene>
<keyword evidence="6 8" id="KW-0472">Membrane</keyword>
<keyword evidence="4" id="KW-0029">Amino-acid transport</keyword>
<evidence type="ECO:0000313" key="11">
    <source>
        <dbReference type="Proteomes" id="UP000436181"/>
    </source>
</evidence>
<dbReference type="PIRSF" id="PIRSF006060">
    <property type="entry name" value="AA_transporter"/>
    <property type="match status" value="1"/>
</dbReference>
<feature type="transmembrane region" description="Helical" evidence="8">
    <location>
        <begin position="411"/>
        <end position="433"/>
    </location>
</feature>
<feature type="transmembrane region" description="Helical" evidence="8">
    <location>
        <begin position="31"/>
        <end position="48"/>
    </location>
</feature>
<dbReference type="EMBL" id="WBZJ01000001">
    <property type="protein sequence ID" value="KAB3523174.1"/>
    <property type="molecule type" value="Genomic_DNA"/>
</dbReference>
<feature type="transmembrane region" description="Helical" evidence="8">
    <location>
        <begin position="288"/>
        <end position="312"/>
    </location>
</feature>